<feature type="region of interest" description="Disordered" evidence="1">
    <location>
        <begin position="248"/>
        <end position="267"/>
    </location>
</feature>
<evidence type="ECO:0000313" key="5">
    <source>
        <dbReference type="Proteomes" id="UP000001022"/>
    </source>
</evidence>
<gene>
    <name evidence="4" type="ordered locus">HD_0928</name>
</gene>
<keyword evidence="2" id="KW-0472">Membrane</keyword>
<dbReference type="EMBL" id="AE017143">
    <property type="protein sequence ID" value="AAP95811.1"/>
    <property type="molecule type" value="Genomic_DNA"/>
</dbReference>
<feature type="domain" description="TraG N-terminal Proteobacteria" evidence="3">
    <location>
        <begin position="10"/>
        <end position="258"/>
    </location>
</feature>
<accession>Q7VMP5</accession>
<dbReference type="InterPro" id="IPR012931">
    <property type="entry name" value="TraG_N_Proteobacteria"/>
</dbReference>
<proteinExistence type="predicted"/>
<dbReference type="AlphaFoldDB" id="Q7VMP5"/>
<dbReference type="HOGENOM" id="CLU_042138_0_0_6"/>
<sequence>MTFYTDSYLEYFLTLLGWIINNGIFSVFVGTGLWILPLIILMFKIWLDVGKQGDDEGEKGDLLIRWLYLNLIPAMFVVVLVLAPTIPISLDNIGFNVERSKQCGYKVPLEPSKTGYGNYIESTFGGKQARVPLWWALMHKFNKGLTHAFASTIPCQIDLRQVRFEVQHEKINNPALFTELQQFTQQCYIPARRKVQESQVNLTEAQVRETSWLGGKLLIKNSELYPRYRAQQPNKLFPYDSNRDAGLPNNGDGGYPTCSGGTVHKPA</sequence>
<evidence type="ECO:0000256" key="2">
    <source>
        <dbReference type="SAM" id="Phobius"/>
    </source>
</evidence>
<feature type="transmembrane region" description="Helical" evidence="2">
    <location>
        <begin position="67"/>
        <end position="90"/>
    </location>
</feature>
<dbReference type="Proteomes" id="UP000001022">
    <property type="component" value="Chromosome"/>
</dbReference>
<keyword evidence="2" id="KW-0812">Transmembrane</keyword>
<dbReference type="eggNOG" id="ENOG502Z7QR">
    <property type="taxonomic scope" value="Bacteria"/>
</dbReference>
<evidence type="ECO:0000256" key="1">
    <source>
        <dbReference type="SAM" id="MobiDB-lite"/>
    </source>
</evidence>
<evidence type="ECO:0000313" key="4">
    <source>
        <dbReference type="EMBL" id="AAP95811.1"/>
    </source>
</evidence>
<feature type="transmembrane region" description="Helical" evidence="2">
    <location>
        <begin position="20"/>
        <end position="47"/>
    </location>
</feature>
<name>Q7VMP5_HAEDU</name>
<keyword evidence="5" id="KW-1185">Reference proteome</keyword>
<reference evidence="5" key="1">
    <citation type="submission" date="2003-06" db="EMBL/GenBank/DDBJ databases">
        <title>The complete genome sequence of Haemophilus ducreyi.</title>
        <authorList>
            <person name="Munson R.S. Jr."/>
            <person name="Ray W.C."/>
            <person name="Mahairas G."/>
            <person name="Sabo P."/>
            <person name="Mungur R."/>
            <person name="Johnson L."/>
            <person name="Nguyen D."/>
            <person name="Wang J."/>
            <person name="Forst C."/>
            <person name="Hood L."/>
        </authorList>
    </citation>
    <scope>NUCLEOTIDE SEQUENCE [LARGE SCALE GENOMIC DNA]</scope>
    <source>
        <strain evidence="5">35000HP / ATCC 700724</strain>
    </source>
</reference>
<dbReference type="Pfam" id="PF07916">
    <property type="entry name" value="TraG_N"/>
    <property type="match status" value="1"/>
</dbReference>
<dbReference type="KEGG" id="hdu:HD_0928"/>
<keyword evidence="2" id="KW-1133">Transmembrane helix</keyword>
<evidence type="ECO:0000259" key="3">
    <source>
        <dbReference type="Pfam" id="PF07916"/>
    </source>
</evidence>
<organism evidence="4 5">
    <name type="scientific">Haemophilus ducreyi (strain 35000HP / ATCC 700724)</name>
    <dbReference type="NCBI Taxonomy" id="233412"/>
    <lineage>
        <taxon>Bacteria</taxon>
        <taxon>Pseudomonadati</taxon>
        <taxon>Pseudomonadota</taxon>
        <taxon>Gammaproteobacteria</taxon>
        <taxon>Pasteurellales</taxon>
        <taxon>Pasteurellaceae</taxon>
        <taxon>Haemophilus</taxon>
    </lineage>
</organism>
<dbReference type="STRING" id="233412.HD_0928"/>
<protein>
    <recommendedName>
        <fullName evidence="3">TraG N-terminal Proteobacteria domain-containing protein</fullName>
    </recommendedName>
</protein>